<dbReference type="AlphaFoldDB" id="A0A850RBG3"/>
<comment type="caution">
    <text evidence="2">The sequence shown here is derived from an EMBL/GenBank/DDBJ whole genome shotgun (WGS) entry which is preliminary data.</text>
</comment>
<dbReference type="GO" id="GO:0016853">
    <property type="term" value="F:isomerase activity"/>
    <property type="evidence" value="ECO:0007669"/>
    <property type="project" value="UniProtKB-KW"/>
</dbReference>
<organism evidence="2 3">
    <name type="scientific">Allochromatium humboldtianum</name>
    <dbReference type="NCBI Taxonomy" id="504901"/>
    <lineage>
        <taxon>Bacteria</taxon>
        <taxon>Pseudomonadati</taxon>
        <taxon>Pseudomonadota</taxon>
        <taxon>Gammaproteobacteria</taxon>
        <taxon>Chromatiales</taxon>
        <taxon>Chromatiaceae</taxon>
        <taxon>Allochromatium</taxon>
    </lineage>
</organism>
<dbReference type="InterPro" id="IPR001753">
    <property type="entry name" value="Enoyl-CoA_hydra/iso"/>
</dbReference>
<gene>
    <name evidence="2" type="ORF">HW932_12725</name>
</gene>
<name>A0A850RBG3_9GAMM</name>
<dbReference type="SUPFAM" id="SSF52096">
    <property type="entry name" value="ClpP/crotonase"/>
    <property type="match status" value="1"/>
</dbReference>
<sequence length="266" mass="30169">MSIDSTRRFQNLTVETHARTMILSIARSQRQNSINAALIREIGAALDEAERSSRCRLVVLRGEPGCFCTGLDFRETARQADIPAGDTVEIDKFMDLLRRLTLSPKIIVSLVDGKVIAGGVGLVAASDLVISTTRSEFSLSEALWGMLPCCVVPYLIRRIGFQKCYSMTLTTRPIGAEEAYRFNLVDELNDDPDDALRKLALRLNLLEEDTIVDLKNYFRKMWIITSEMEETAVREITRLSSLPRVKRNITDYVEQGLFPWHRKDRP</sequence>
<dbReference type="PANTHER" id="PTHR42964:SF1">
    <property type="entry name" value="POLYKETIDE BIOSYNTHESIS ENOYL-COA HYDRATASE PKSH-RELATED"/>
    <property type="match status" value="1"/>
</dbReference>
<evidence type="ECO:0000313" key="3">
    <source>
        <dbReference type="Proteomes" id="UP000592294"/>
    </source>
</evidence>
<dbReference type="Proteomes" id="UP000592294">
    <property type="component" value="Unassembled WGS sequence"/>
</dbReference>
<dbReference type="Pfam" id="PF00378">
    <property type="entry name" value="ECH_1"/>
    <property type="match status" value="1"/>
</dbReference>
<protein>
    <submittedName>
        <fullName evidence="2">Enoyl-CoA hydratase/isomerase family protein</fullName>
    </submittedName>
</protein>
<dbReference type="CDD" id="cd06558">
    <property type="entry name" value="crotonase-like"/>
    <property type="match status" value="1"/>
</dbReference>
<reference evidence="2 3" key="1">
    <citation type="submission" date="2020-06" db="EMBL/GenBank/DDBJ databases">
        <title>Whole-genome sequence of Allochromatium humboldtianum DSM 21881, type strain.</title>
        <authorList>
            <person name="Kyndt J.A."/>
            <person name="Meyer T.E."/>
        </authorList>
    </citation>
    <scope>NUCLEOTIDE SEQUENCE [LARGE SCALE GENOMIC DNA]</scope>
    <source>
        <strain evidence="2 3">DSM 21881</strain>
    </source>
</reference>
<comment type="similarity">
    <text evidence="1">Belongs to the enoyl-CoA hydratase/isomerase family.</text>
</comment>
<dbReference type="InterPro" id="IPR029045">
    <property type="entry name" value="ClpP/crotonase-like_dom_sf"/>
</dbReference>
<evidence type="ECO:0000256" key="1">
    <source>
        <dbReference type="ARBA" id="ARBA00005254"/>
    </source>
</evidence>
<dbReference type="Gene3D" id="6.10.30.40">
    <property type="match status" value="1"/>
</dbReference>
<dbReference type="Gene3D" id="3.90.226.10">
    <property type="entry name" value="2-enoyl-CoA Hydratase, Chain A, domain 1"/>
    <property type="match status" value="1"/>
</dbReference>
<dbReference type="EMBL" id="JABZEO010000008">
    <property type="protein sequence ID" value="NVZ10125.1"/>
    <property type="molecule type" value="Genomic_DNA"/>
</dbReference>
<evidence type="ECO:0000313" key="2">
    <source>
        <dbReference type="EMBL" id="NVZ10125.1"/>
    </source>
</evidence>
<dbReference type="InterPro" id="IPR051683">
    <property type="entry name" value="Enoyl-CoA_Hydratase/Isomerase"/>
</dbReference>
<dbReference type="RefSeq" id="WP_176976871.1">
    <property type="nucleotide sequence ID" value="NZ_JABZEO010000008.1"/>
</dbReference>
<keyword evidence="3" id="KW-1185">Reference proteome</keyword>
<dbReference type="PANTHER" id="PTHR42964">
    <property type="entry name" value="ENOYL-COA HYDRATASE"/>
    <property type="match status" value="1"/>
</dbReference>
<keyword evidence="2" id="KW-0413">Isomerase</keyword>
<proteinExistence type="inferred from homology"/>
<accession>A0A850RBG3</accession>